<proteinExistence type="predicted"/>
<keyword evidence="1" id="KW-0472">Membrane</keyword>
<feature type="transmembrane region" description="Helical" evidence="1">
    <location>
        <begin position="6"/>
        <end position="25"/>
    </location>
</feature>
<accession>A0A0E9PSN0</accession>
<evidence type="ECO:0000313" key="2">
    <source>
        <dbReference type="EMBL" id="JAH07105.1"/>
    </source>
</evidence>
<organism evidence="2">
    <name type="scientific">Anguilla anguilla</name>
    <name type="common">European freshwater eel</name>
    <name type="synonym">Muraena anguilla</name>
    <dbReference type="NCBI Taxonomy" id="7936"/>
    <lineage>
        <taxon>Eukaryota</taxon>
        <taxon>Metazoa</taxon>
        <taxon>Chordata</taxon>
        <taxon>Craniata</taxon>
        <taxon>Vertebrata</taxon>
        <taxon>Euteleostomi</taxon>
        <taxon>Actinopterygii</taxon>
        <taxon>Neopterygii</taxon>
        <taxon>Teleostei</taxon>
        <taxon>Anguilliformes</taxon>
        <taxon>Anguillidae</taxon>
        <taxon>Anguilla</taxon>
    </lineage>
</organism>
<dbReference type="AlphaFoldDB" id="A0A0E9PSN0"/>
<keyword evidence="1" id="KW-0812">Transmembrane</keyword>
<sequence length="34" mass="4084">MSDQIQTALFMPRTSFFIYLIFFGMKMPFSSRML</sequence>
<evidence type="ECO:0000256" key="1">
    <source>
        <dbReference type="SAM" id="Phobius"/>
    </source>
</evidence>
<protein>
    <submittedName>
        <fullName evidence="2">Uncharacterized protein</fullName>
    </submittedName>
</protein>
<reference evidence="2" key="2">
    <citation type="journal article" date="2015" name="Fish Shellfish Immunol.">
        <title>Early steps in the European eel (Anguilla anguilla)-Vibrio vulnificus interaction in the gills: Role of the RtxA13 toxin.</title>
        <authorList>
            <person name="Callol A."/>
            <person name="Pajuelo D."/>
            <person name="Ebbesson L."/>
            <person name="Teles M."/>
            <person name="MacKenzie S."/>
            <person name="Amaro C."/>
        </authorList>
    </citation>
    <scope>NUCLEOTIDE SEQUENCE</scope>
</reference>
<dbReference type="EMBL" id="GBXM01101472">
    <property type="protein sequence ID" value="JAH07105.1"/>
    <property type="molecule type" value="Transcribed_RNA"/>
</dbReference>
<keyword evidence="1" id="KW-1133">Transmembrane helix</keyword>
<reference evidence="2" key="1">
    <citation type="submission" date="2014-11" db="EMBL/GenBank/DDBJ databases">
        <authorList>
            <person name="Amaro Gonzalez C."/>
        </authorList>
    </citation>
    <scope>NUCLEOTIDE SEQUENCE</scope>
</reference>
<name>A0A0E9PSN0_ANGAN</name>